<dbReference type="RefSeq" id="XP_001013362.3">
    <property type="nucleotide sequence ID" value="XM_001013362.4"/>
</dbReference>
<protein>
    <recommendedName>
        <fullName evidence="4">50S ribosome-binding GTPase</fullName>
    </recommendedName>
</protein>
<keyword evidence="3" id="KW-1185">Reference proteome</keyword>
<dbReference type="InterPro" id="IPR027417">
    <property type="entry name" value="P-loop_NTPase"/>
</dbReference>
<organism evidence="2 3">
    <name type="scientific">Tetrahymena thermophila (strain SB210)</name>
    <dbReference type="NCBI Taxonomy" id="312017"/>
    <lineage>
        <taxon>Eukaryota</taxon>
        <taxon>Sar</taxon>
        <taxon>Alveolata</taxon>
        <taxon>Ciliophora</taxon>
        <taxon>Intramacronucleata</taxon>
        <taxon>Oligohymenophorea</taxon>
        <taxon>Hymenostomatida</taxon>
        <taxon>Tetrahymenina</taxon>
        <taxon>Tetrahymenidae</taxon>
        <taxon>Tetrahymena</taxon>
    </lineage>
</organism>
<dbReference type="InParanoid" id="Q238V3"/>
<dbReference type="Proteomes" id="UP000009168">
    <property type="component" value="Unassembled WGS sequence"/>
</dbReference>
<keyword evidence="1" id="KW-0175">Coiled coil</keyword>
<reference evidence="3" key="1">
    <citation type="journal article" date="2006" name="PLoS Biol.">
        <title>Macronuclear genome sequence of the ciliate Tetrahymena thermophila, a model eukaryote.</title>
        <authorList>
            <person name="Eisen J.A."/>
            <person name="Coyne R.S."/>
            <person name="Wu M."/>
            <person name="Wu D."/>
            <person name="Thiagarajan M."/>
            <person name="Wortman J.R."/>
            <person name="Badger J.H."/>
            <person name="Ren Q."/>
            <person name="Amedeo P."/>
            <person name="Jones K.M."/>
            <person name="Tallon L.J."/>
            <person name="Delcher A.L."/>
            <person name="Salzberg S.L."/>
            <person name="Silva J.C."/>
            <person name="Haas B.J."/>
            <person name="Majoros W.H."/>
            <person name="Farzad M."/>
            <person name="Carlton J.M."/>
            <person name="Smith R.K. Jr."/>
            <person name="Garg J."/>
            <person name="Pearlman R.E."/>
            <person name="Karrer K.M."/>
            <person name="Sun L."/>
            <person name="Manning G."/>
            <person name="Elde N.C."/>
            <person name="Turkewitz A.P."/>
            <person name="Asai D.J."/>
            <person name="Wilkes D.E."/>
            <person name="Wang Y."/>
            <person name="Cai H."/>
            <person name="Collins K."/>
            <person name="Stewart B.A."/>
            <person name="Lee S.R."/>
            <person name="Wilamowska K."/>
            <person name="Weinberg Z."/>
            <person name="Ruzzo W.L."/>
            <person name="Wloga D."/>
            <person name="Gaertig J."/>
            <person name="Frankel J."/>
            <person name="Tsao C.-C."/>
            <person name="Gorovsky M.A."/>
            <person name="Keeling P.J."/>
            <person name="Waller R.F."/>
            <person name="Patron N.J."/>
            <person name="Cherry J.M."/>
            <person name="Stover N.A."/>
            <person name="Krieger C.J."/>
            <person name="del Toro C."/>
            <person name="Ryder H.F."/>
            <person name="Williamson S.C."/>
            <person name="Barbeau R.A."/>
            <person name="Hamilton E.P."/>
            <person name="Orias E."/>
        </authorList>
    </citation>
    <scope>NUCLEOTIDE SEQUENCE [LARGE SCALE GENOMIC DNA]</scope>
    <source>
        <strain evidence="3">SB210</strain>
    </source>
</reference>
<dbReference type="STRING" id="312017.Q238V3"/>
<dbReference type="SUPFAM" id="SSF52540">
    <property type="entry name" value="P-loop containing nucleoside triphosphate hydrolases"/>
    <property type="match status" value="1"/>
</dbReference>
<sequence>MEQDNQQNNQQQNENGINHCLQDTISQFRETLKYSKDQLNKLKMEQKDLENFNKIFGELENQSKRLDEQLKLLHKILQDIEKNNKYIPEPEFDQYGYDMIIKMKSVFDLQNNTNNNLEIKHKQSKEERQIQKGLQIKYSNDKHKQFNKEQTIVGMQGQRNKGKTFILNSLTNDEFPSDYNVSTPGICLKFHDYEHKHVIYIDSEGLSCPIEIDYDNNENYKKLKEKLDYNGVLDQEIYKQLQNDITNKHLDQKVTEQLQQDFIIQSSHILLIVVSNLTQDDQKLIHTISQLLAGEGKKKEVYIVHNLKETHTVNNIQNYIEKLQLLYPLREQRINTYEAENQNNTVYIDCINQDFNHLIMAYSNSQAGSYYNQFTLHYLQQRIAMCQDVTNFNTVNKLQDYFNQNLQNFVFLKKANGQELLEKEKSFLEYDENNQAIVLQKQYSIEKVKELSVNVFGFLQKDCLYSIYNVNDSRILIVEIPGSLKNIKFNFRKLIGIFKISIYPDEQFEKQYGIPYASTRKIEEKIWNIRICNEGELWIFQKEQTVDLKNGLHKFIFIKDEDEQEF</sequence>
<dbReference type="PANTHER" id="PTHR34726:SF1">
    <property type="entry name" value="G DOMAIN-CONTAINING PROTEIN"/>
    <property type="match status" value="1"/>
</dbReference>
<gene>
    <name evidence="2" type="ORF">TTHERM_00449670</name>
</gene>
<dbReference type="EMBL" id="GG662738">
    <property type="protein sequence ID" value="EAR93117.3"/>
    <property type="molecule type" value="Genomic_DNA"/>
</dbReference>
<feature type="coiled-coil region" evidence="1">
    <location>
        <begin position="42"/>
        <end position="83"/>
    </location>
</feature>
<dbReference type="HOGENOM" id="CLU_554929_0_0_1"/>
<evidence type="ECO:0000313" key="2">
    <source>
        <dbReference type="EMBL" id="EAR93117.3"/>
    </source>
</evidence>
<dbReference type="GeneID" id="7823970"/>
<dbReference type="KEGG" id="tet:TTHERM_00449670"/>
<evidence type="ECO:0000313" key="3">
    <source>
        <dbReference type="Proteomes" id="UP000009168"/>
    </source>
</evidence>
<name>Q238V3_TETTS</name>
<dbReference type="AlphaFoldDB" id="Q238V3"/>
<proteinExistence type="predicted"/>
<accession>Q238V3</accession>
<dbReference type="PANTHER" id="PTHR34726">
    <property type="entry name" value="GBP DOMAIN-CONTAINING PROTEIN"/>
    <property type="match status" value="1"/>
</dbReference>
<dbReference type="Gene3D" id="3.40.50.300">
    <property type="entry name" value="P-loop containing nucleotide triphosphate hydrolases"/>
    <property type="match status" value="1"/>
</dbReference>
<dbReference type="OrthoDB" id="9986718at2759"/>
<dbReference type="eggNOG" id="ENOG502SXM3">
    <property type="taxonomic scope" value="Eukaryota"/>
</dbReference>
<evidence type="ECO:0000256" key="1">
    <source>
        <dbReference type="SAM" id="Coils"/>
    </source>
</evidence>
<evidence type="ECO:0008006" key="4">
    <source>
        <dbReference type="Google" id="ProtNLM"/>
    </source>
</evidence>